<gene>
    <name evidence="3" type="ORF">D9619_004745</name>
</gene>
<organism evidence="3 4">
    <name type="scientific">Psilocybe cf. subviscida</name>
    <dbReference type="NCBI Taxonomy" id="2480587"/>
    <lineage>
        <taxon>Eukaryota</taxon>
        <taxon>Fungi</taxon>
        <taxon>Dikarya</taxon>
        <taxon>Basidiomycota</taxon>
        <taxon>Agaricomycotina</taxon>
        <taxon>Agaricomycetes</taxon>
        <taxon>Agaricomycetidae</taxon>
        <taxon>Agaricales</taxon>
        <taxon>Agaricineae</taxon>
        <taxon>Strophariaceae</taxon>
        <taxon>Psilocybe</taxon>
    </lineage>
</organism>
<protein>
    <submittedName>
        <fullName evidence="3">Uncharacterized protein</fullName>
    </submittedName>
</protein>
<keyword evidence="1" id="KW-0677">Repeat</keyword>
<evidence type="ECO:0000313" key="3">
    <source>
        <dbReference type="EMBL" id="KAF5326652.1"/>
    </source>
</evidence>
<evidence type="ECO:0000313" key="4">
    <source>
        <dbReference type="Proteomes" id="UP000567179"/>
    </source>
</evidence>
<evidence type="ECO:0000256" key="1">
    <source>
        <dbReference type="ARBA" id="ARBA00022737"/>
    </source>
</evidence>
<dbReference type="PANTHER" id="PTHR45641">
    <property type="entry name" value="TETRATRICOPEPTIDE REPEAT PROTEIN (AFU_ORTHOLOGUE AFUA_6G03870)"/>
    <property type="match status" value="1"/>
</dbReference>
<keyword evidence="4" id="KW-1185">Reference proteome</keyword>
<dbReference type="InterPro" id="IPR011990">
    <property type="entry name" value="TPR-like_helical_dom_sf"/>
</dbReference>
<dbReference type="EMBL" id="JAACJJ010000014">
    <property type="protein sequence ID" value="KAF5326652.1"/>
    <property type="molecule type" value="Genomic_DNA"/>
</dbReference>
<dbReference type="Proteomes" id="UP000567179">
    <property type="component" value="Unassembled WGS sequence"/>
</dbReference>
<dbReference type="AlphaFoldDB" id="A0A8H5F7Q6"/>
<proteinExistence type="predicted"/>
<comment type="caution">
    <text evidence="3">The sequence shown here is derived from an EMBL/GenBank/DDBJ whole genome shotgun (WGS) entry which is preliminary data.</text>
</comment>
<dbReference type="SMART" id="SM00028">
    <property type="entry name" value="TPR"/>
    <property type="match status" value="6"/>
</dbReference>
<dbReference type="SUPFAM" id="SSF48452">
    <property type="entry name" value="TPR-like"/>
    <property type="match status" value="2"/>
</dbReference>
<dbReference type="PANTHER" id="PTHR45641:SF19">
    <property type="entry name" value="NEPHROCYSTIN-3"/>
    <property type="match status" value="1"/>
</dbReference>
<sequence>MDPLSVALVVVSLTTAVKDLVEFGQKIHQSFAKVSNNLYRAQRVAEEIQEMVGEIKDFCDEHKDALADMKDFCLALQGLLDKFRSFEMSILPLLPQTGGRRRDRFFRGWDAWRNNNKIEGSIVDLQSDIVKVMRRHIMKSAMRTEVKLETIHQETSRGFTGVHKDITHGLEVLEVVRRDVSALRLTTAATTVTQSEAVWATSDEFNRNVIMFATSTPSTSAPMLRTPNVITEALMTTAYIRLQVNSIAMSIEKMSELRVSTLNIDSAPDFGLIPLLKPASMNIMHLRHHVVRQVTNIRDLLDTERTHTISVYEGANELNNLSAGLEALGMAHESILVGKWAITLVRLLVDASGGNGNDPDLEAALALFLRNQSSRYDCSGDKVQSLLAAEEAYKISQNLQDQYEKDADFQILHSDVLSQYARLVDNQSSIGMTFKALDILEDVLGVRALSSQWFTEAAQPISAFLDHLFSSAPKIYPIISYARTLHRLGTYAFKGGRPDSALKMYRLAIAMRRKLVSAFGHEYTAELTIALSSLVKGESAGCIPAEELVDMVNECVQLLRGLVERNPPRYARDLVSVLWVKATTLDRLHRDAEAIATWEEVASLADQIIQDSAICATALGNLSRQFRRLKRHDDAVRVGTLAITTYSHRAEIQASRYLDLSGNLRELRRYKESAEAARTSVMLFRQLAMRDLGTWTTYLTAALSALASCLATLGDYSEALIAWNESMSLLVNLLNTDPDISLTVIEKYLTALSVHPSFNNILKDGEECVKVWSTAVRYVHQLSETHPQNIHIIRALFKAEFCYAYTMLRVGSLQSGQQYVDDWLDAWNRKPSEIVTEVEIAHWHATMVTLKADVLDSQGCTEQALLATQKVYDIVNQSATTYQPCFSKIVDSMVREARFSAILGNTVEAQDVAEGALQRLRGNKLDPTIVDDLILALYGVASIALSCQNYNRAIEAAREVCKIYGATDPKCWHSGGDSDGFIHPSLFATLAYAEANLGRCTSALEYGQCAVTLSLDIRDTRGAPTAAERSYMETRGVLADILLATGDISQARQIHEERRVYFSKRVEKRMGDYRELAPILRMLGILYCSEGRHEDGGAAAEELSRIINMLQIAFPSLQEQVKNRLRNHIKVPILKVLNDMTQKLDCKHQTEILSCFAN</sequence>
<accession>A0A8H5F7Q6</accession>
<reference evidence="3 4" key="1">
    <citation type="journal article" date="2020" name="ISME J.">
        <title>Uncovering the hidden diversity of litter-decomposition mechanisms in mushroom-forming fungi.</title>
        <authorList>
            <person name="Floudas D."/>
            <person name="Bentzer J."/>
            <person name="Ahren D."/>
            <person name="Johansson T."/>
            <person name="Persson P."/>
            <person name="Tunlid A."/>
        </authorList>
    </citation>
    <scope>NUCLEOTIDE SEQUENCE [LARGE SCALE GENOMIC DNA]</scope>
    <source>
        <strain evidence="3 4">CBS 101986</strain>
    </source>
</reference>
<keyword evidence="2" id="KW-0802">TPR repeat</keyword>
<name>A0A8H5F7Q6_9AGAR</name>
<evidence type="ECO:0000256" key="2">
    <source>
        <dbReference type="ARBA" id="ARBA00022803"/>
    </source>
</evidence>
<dbReference type="InterPro" id="IPR019734">
    <property type="entry name" value="TPR_rpt"/>
</dbReference>
<dbReference type="Gene3D" id="1.25.40.10">
    <property type="entry name" value="Tetratricopeptide repeat domain"/>
    <property type="match status" value="3"/>
</dbReference>
<dbReference type="OrthoDB" id="3038309at2759"/>